<feature type="region of interest" description="Disordered" evidence="1">
    <location>
        <begin position="126"/>
        <end position="151"/>
    </location>
</feature>
<sequence length="232" mass="26154">MITMFSFVLETFCCCRTRKPQGTRDEQERLLQFQIPTSPPQPLQTQDFTYRERMGTIVRNMEGKMVNLSSRLPFNLHHRVLHDSLGSVSRSNSVGYGGLDYFEHPNDSSELSDRHLNQENPREDAFTYTYHPSSRSHSVSDRRRSASEERETVRPAAILNLRLVGVTETERGRALERTVKPIGLGGGSAVASTSQSSQLHNPIDERNSGSDAGPVSINLIDPKDMVLSSWYE</sequence>
<evidence type="ECO:0000256" key="1">
    <source>
        <dbReference type="SAM" id="MobiDB-lite"/>
    </source>
</evidence>
<protein>
    <submittedName>
        <fullName evidence="2">Uncharacterized protein</fullName>
    </submittedName>
</protein>
<gene>
    <name evidence="2" type="ORF">Agabi119p4_4007</name>
</gene>
<feature type="region of interest" description="Disordered" evidence="1">
    <location>
        <begin position="186"/>
        <end position="216"/>
    </location>
</feature>
<reference evidence="2 3" key="1">
    <citation type="journal article" name="Sci. Rep.">
        <title>Telomere-to-telomere assembled and centromere annotated genomes of the two main subspecies of the button mushroom Agaricus bisporus reveal especially polymorphic chromosome ends.</title>
        <authorList>
            <person name="Sonnenberg A.S.M."/>
            <person name="Sedaghat-Telgerd N."/>
            <person name="Lavrijssen B."/>
            <person name="Ohm R.A."/>
            <person name="Hendrickx P.M."/>
            <person name="Scholtmeijer K."/>
            <person name="Baars J.J.P."/>
            <person name="van Peer A."/>
        </authorList>
    </citation>
    <scope>NUCLEOTIDE SEQUENCE [LARGE SCALE GENOMIC DNA]</scope>
    <source>
        <strain evidence="2 3">H119_p4</strain>
    </source>
</reference>
<evidence type="ECO:0000313" key="2">
    <source>
        <dbReference type="EMBL" id="KAF7775614.1"/>
    </source>
</evidence>
<proteinExistence type="predicted"/>
<accession>A0A8H7F2R6</accession>
<evidence type="ECO:0000313" key="3">
    <source>
        <dbReference type="Proteomes" id="UP000629468"/>
    </source>
</evidence>
<dbReference type="Proteomes" id="UP000629468">
    <property type="component" value="Unassembled WGS sequence"/>
</dbReference>
<dbReference type="EMBL" id="JABXXO010000006">
    <property type="protein sequence ID" value="KAF7775614.1"/>
    <property type="molecule type" value="Genomic_DNA"/>
</dbReference>
<feature type="compositionally biased region" description="Basic and acidic residues" evidence="1">
    <location>
        <begin position="138"/>
        <end position="151"/>
    </location>
</feature>
<organism evidence="2 3">
    <name type="scientific">Agaricus bisporus var. burnettii</name>
    <dbReference type="NCBI Taxonomy" id="192524"/>
    <lineage>
        <taxon>Eukaryota</taxon>
        <taxon>Fungi</taxon>
        <taxon>Dikarya</taxon>
        <taxon>Basidiomycota</taxon>
        <taxon>Agaricomycotina</taxon>
        <taxon>Agaricomycetes</taxon>
        <taxon>Agaricomycetidae</taxon>
        <taxon>Agaricales</taxon>
        <taxon>Agaricineae</taxon>
        <taxon>Agaricaceae</taxon>
        <taxon>Agaricus</taxon>
    </lineage>
</organism>
<name>A0A8H7F2R6_AGABI</name>
<comment type="caution">
    <text evidence="2">The sequence shown here is derived from an EMBL/GenBank/DDBJ whole genome shotgun (WGS) entry which is preliminary data.</text>
</comment>
<dbReference type="AlphaFoldDB" id="A0A8H7F2R6"/>
<feature type="compositionally biased region" description="Polar residues" evidence="1">
    <location>
        <begin position="190"/>
        <end position="200"/>
    </location>
</feature>